<name>T2MCH3_HYDVU</name>
<keyword evidence="3" id="KW-0808">Transferase</keyword>
<dbReference type="SMART" id="SM00219">
    <property type="entry name" value="TyrKc"/>
    <property type="match status" value="1"/>
</dbReference>
<dbReference type="Gene3D" id="2.60.120.1190">
    <property type="match status" value="1"/>
</dbReference>
<dbReference type="EMBL" id="HAAD01003627">
    <property type="protein sequence ID" value="CDG69859.1"/>
    <property type="molecule type" value="mRNA"/>
</dbReference>
<dbReference type="GO" id="GO:0030182">
    <property type="term" value="P:neuron differentiation"/>
    <property type="evidence" value="ECO:0007669"/>
    <property type="project" value="UniProtKB-ARBA"/>
</dbReference>
<evidence type="ECO:0000313" key="13">
    <source>
        <dbReference type="EMBL" id="CDG69859.1"/>
    </source>
</evidence>
<keyword evidence="4" id="KW-0547">Nucleotide-binding</keyword>
<organism evidence="13">
    <name type="scientific">Hydra vulgaris</name>
    <name type="common">Hydra</name>
    <name type="synonym">Hydra attenuata</name>
    <dbReference type="NCBI Taxonomy" id="6087"/>
    <lineage>
        <taxon>Eukaryota</taxon>
        <taxon>Metazoa</taxon>
        <taxon>Cnidaria</taxon>
        <taxon>Hydrozoa</taxon>
        <taxon>Hydroidolina</taxon>
        <taxon>Anthoathecata</taxon>
        <taxon>Aplanulata</taxon>
        <taxon>Hydridae</taxon>
        <taxon>Hydra</taxon>
    </lineage>
</organism>
<dbReference type="GO" id="GO:0012505">
    <property type="term" value="C:endomembrane system"/>
    <property type="evidence" value="ECO:0007669"/>
    <property type="project" value="UniProtKB-SubCell"/>
</dbReference>
<dbReference type="GO" id="GO:0005518">
    <property type="term" value="F:collagen binding"/>
    <property type="evidence" value="ECO:0007669"/>
    <property type="project" value="TreeGrafter"/>
</dbReference>
<evidence type="ECO:0000256" key="2">
    <source>
        <dbReference type="ARBA" id="ARBA00004479"/>
    </source>
</evidence>
<keyword evidence="6" id="KW-0067">ATP-binding</keyword>
<evidence type="ECO:0000256" key="8">
    <source>
        <dbReference type="ARBA" id="ARBA00023137"/>
    </source>
</evidence>
<dbReference type="InterPro" id="IPR008979">
    <property type="entry name" value="Galactose-bd-like_sf"/>
</dbReference>
<comment type="subcellular location">
    <subcellularLocation>
        <location evidence="1">Endomembrane system</location>
    </subcellularLocation>
    <subcellularLocation>
        <location evidence="2">Membrane</location>
        <topology evidence="2">Single-pass type I membrane protein</topology>
    </subcellularLocation>
</comment>
<dbReference type="PANTHER" id="PTHR24416">
    <property type="entry name" value="TYROSINE-PROTEIN KINASE RECEPTOR"/>
    <property type="match status" value="1"/>
</dbReference>
<dbReference type="GO" id="GO:0050793">
    <property type="term" value="P:regulation of developmental process"/>
    <property type="evidence" value="ECO:0007669"/>
    <property type="project" value="UniProtKB-ARBA"/>
</dbReference>
<dbReference type="GO" id="GO:0038062">
    <property type="term" value="F:protein tyrosine kinase collagen receptor activity"/>
    <property type="evidence" value="ECO:0007669"/>
    <property type="project" value="TreeGrafter"/>
</dbReference>
<evidence type="ECO:0000256" key="9">
    <source>
        <dbReference type="ARBA" id="ARBA00023170"/>
    </source>
</evidence>
<dbReference type="GO" id="GO:0005524">
    <property type="term" value="F:ATP binding"/>
    <property type="evidence" value="ECO:0007669"/>
    <property type="project" value="UniProtKB-KW"/>
</dbReference>
<feature type="domain" description="F5/8 type C" evidence="12">
    <location>
        <begin position="95"/>
        <end position="248"/>
    </location>
</feature>
<dbReference type="GO" id="GO:0048468">
    <property type="term" value="P:cell development"/>
    <property type="evidence" value="ECO:0007669"/>
    <property type="project" value="UniProtKB-ARBA"/>
</dbReference>
<protein>
    <submittedName>
        <fullName evidence="13">Discoidin domain-containing receptor 2</fullName>
    </submittedName>
</protein>
<dbReference type="PANTHER" id="PTHR24416:SF634">
    <property type="entry name" value="DISCOIDIN DOMAIN-CONTAINING RECEPTOR TYROSINE KINASE B"/>
    <property type="match status" value="1"/>
</dbReference>
<dbReference type="Gene3D" id="3.30.200.20">
    <property type="entry name" value="Phosphorylase Kinase, domain 1"/>
    <property type="match status" value="1"/>
</dbReference>
<feature type="domain" description="F5/8 type C" evidence="12">
    <location>
        <begin position="259"/>
        <end position="410"/>
    </location>
</feature>
<dbReference type="InterPro" id="IPR020635">
    <property type="entry name" value="Tyr_kinase_cat_dom"/>
</dbReference>
<dbReference type="PRINTS" id="PR00109">
    <property type="entry name" value="TYRKINASE"/>
</dbReference>
<evidence type="ECO:0000256" key="6">
    <source>
        <dbReference type="ARBA" id="ARBA00022840"/>
    </source>
</evidence>
<keyword evidence="8" id="KW-0829">Tyrosine-protein kinase</keyword>
<evidence type="ECO:0000259" key="12">
    <source>
        <dbReference type="PROSITE" id="PS50022"/>
    </source>
</evidence>
<evidence type="ECO:0000256" key="7">
    <source>
        <dbReference type="ARBA" id="ARBA00023136"/>
    </source>
</evidence>
<feature type="non-terminal residue" evidence="13">
    <location>
        <position position="1"/>
    </location>
</feature>
<dbReference type="GO" id="GO:0043235">
    <property type="term" value="C:receptor complex"/>
    <property type="evidence" value="ECO:0007669"/>
    <property type="project" value="TreeGrafter"/>
</dbReference>
<dbReference type="FunFam" id="1.10.510.10:FF:001512">
    <property type="entry name" value="Receptor tyrosine-protein kinase erbB-2"/>
    <property type="match status" value="1"/>
</dbReference>
<keyword evidence="5" id="KW-0418">Kinase</keyword>
<evidence type="ECO:0000256" key="1">
    <source>
        <dbReference type="ARBA" id="ARBA00004308"/>
    </source>
</evidence>
<dbReference type="AlphaFoldDB" id="T2MCH3"/>
<dbReference type="InterPro" id="IPR008266">
    <property type="entry name" value="Tyr_kinase_AS"/>
</dbReference>
<dbReference type="InterPro" id="IPR050122">
    <property type="entry name" value="RTK"/>
</dbReference>
<dbReference type="Gene3D" id="1.10.510.10">
    <property type="entry name" value="Transferase(Phosphotransferase) domain 1"/>
    <property type="match status" value="1"/>
</dbReference>
<evidence type="ECO:0000259" key="11">
    <source>
        <dbReference type="PROSITE" id="PS50011"/>
    </source>
</evidence>
<accession>T2MCH3</accession>
<dbReference type="OrthoDB" id="6071166at2759"/>
<evidence type="ECO:0000256" key="5">
    <source>
        <dbReference type="ARBA" id="ARBA00022777"/>
    </source>
</evidence>
<gene>
    <name evidence="13" type="primary">DDR2</name>
</gene>
<keyword evidence="10" id="KW-1133">Transmembrane helix</keyword>
<feature type="domain" description="Protein kinase" evidence="11">
    <location>
        <begin position="822"/>
        <end position="1119"/>
    </location>
</feature>
<dbReference type="SUPFAM" id="SSF56112">
    <property type="entry name" value="Protein kinase-like (PK-like)"/>
    <property type="match status" value="1"/>
</dbReference>
<evidence type="ECO:0000256" key="4">
    <source>
        <dbReference type="ARBA" id="ARBA00022741"/>
    </source>
</evidence>
<dbReference type="InterPro" id="IPR000719">
    <property type="entry name" value="Prot_kinase_dom"/>
</dbReference>
<feature type="transmembrane region" description="Helical" evidence="10">
    <location>
        <begin position="642"/>
        <end position="663"/>
    </location>
</feature>
<dbReference type="GO" id="GO:0051897">
    <property type="term" value="P:positive regulation of phosphatidylinositol 3-kinase/protein kinase B signal transduction"/>
    <property type="evidence" value="ECO:0007669"/>
    <property type="project" value="TreeGrafter"/>
</dbReference>
<dbReference type="GO" id="GO:0005886">
    <property type="term" value="C:plasma membrane"/>
    <property type="evidence" value="ECO:0007669"/>
    <property type="project" value="TreeGrafter"/>
</dbReference>
<dbReference type="Gene3D" id="2.60.120.260">
    <property type="entry name" value="Galactose-binding domain-like"/>
    <property type="match status" value="2"/>
</dbReference>
<dbReference type="Pfam" id="PF07714">
    <property type="entry name" value="PK_Tyr_Ser-Thr"/>
    <property type="match status" value="1"/>
</dbReference>
<evidence type="ECO:0000256" key="10">
    <source>
        <dbReference type="SAM" id="Phobius"/>
    </source>
</evidence>
<dbReference type="InterPro" id="IPR001245">
    <property type="entry name" value="Ser-Thr/Tyr_kinase_cat_dom"/>
</dbReference>
<reference evidence="13" key="1">
    <citation type="journal article" date="2013" name="Genome Biol. Evol.">
        <title>Punctuated emergences of genetic and phenotypic innovations in eumetazoan, bilaterian, euteleostome, and hominidae ancestors.</title>
        <authorList>
            <person name="Wenger Y."/>
            <person name="Galliot B."/>
        </authorList>
    </citation>
    <scope>NUCLEOTIDE SEQUENCE</scope>
    <source>
        <tissue evidence="13">Whole animals</tissue>
    </source>
</reference>
<dbReference type="PROSITE" id="PS50011">
    <property type="entry name" value="PROTEIN_KINASE_DOM"/>
    <property type="match status" value="1"/>
</dbReference>
<dbReference type="GO" id="GO:0010976">
    <property type="term" value="P:positive regulation of neuron projection development"/>
    <property type="evidence" value="ECO:0007669"/>
    <property type="project" value="TreeGrafter"/>
</dbReference>
<proteinExistence type="evidence at transcript level"/>
<dbReference type="InterPro" id="IPR000421">
    <property type="entry name" value="FA58C"/>
</dbReference>
<dbReference type="InterPro" id="IPR011009">
    <property type="entry name" value="Kinase-like_dom_sf"/>
</dbReference>
<dbReference type="PROSITE" id="PS50022">
    <property type="entry name" value="FA58C_3"/>
    <property type="match status" value="2"/>
</dbReference>
<sequence>MLEPALLLQNSIKNALEDLDSIRLYDSLDFYFYANLAEVLKPIELTVEALSRSDANLLTAEGAINFLYKKLSDIGTDLSERFLERVKIRINEQQCSKPLGLESKKILDNAIFAPPSAVASGKEGYYARLNNKLAWCIPNSPNSKDSVFKDDVYITIDLIDEYQITAISLQGYKLYSVGPMIRISYEILDHGFFRYKTKNDESDIHVQQSVNDDYQYLILDGSIFTRKIKVYLLTDANIKCLRMELYGCNTTAFKEYAGCPNKSNPVLTEEFNNISLFTSSAYLSERNTYNGLGLLFSKKIAWCIKADKINEDKFGEYTTINLINEYLLYGLQVDGYRENNKLYLASYFKLDYSYDGEVWANFYGGMKFLSSQYQSKTLEIQIPLIAKFLRIRMSEEFENITCIKLQVYGCQAILAKDVITPTLISSTNTNTTTTLLPFQNKVRIQYYKMKQGSTYQGIQFKDDKYDGYVVNNELDKGTGCLVDGLKPMTNPFSYPTCWLGWHKNVEPKPFIYITLTRSSFVNGIRLNTYINQSAKASPIKRFSLTSNIHYEMLKNPLYACTPDFIYALKSQEFEFVLDIGLLELQYLRLEMDYSEDWIFVRQIELIWDALPSTSIKMISTVVECVVPTKTPVGIESSSSNNIVMIIIVLMVILLIFLTVCVLYRCRKNLRHVIWKTPKSKPIVVRAKYGRDEVSFHGREDSSRSTLGLLHNNDLNCNEDVYAAPDKPVKSGYTEVNVQYAQYSAPDEGTKDGTIHYADAKRYAEPNSVPPTIVSNAIYQTSAIYASTYENPYKAVIASSLYSDPAKWTKQKASIKIFPRSQLTFKERIGVGQFGEVHIAVAKGLDEIYGTIGHYNSWGLTDTALVAVKMLKSKDENITSEFMKEVEIMSRLKHENVVRLLGICNYDTSSASSDKLMVVEYMENGDLNQYLRERHPVSADSVRISQISPDSLLPDQLLHIAEQIAAGVKYLHSEGFVHRDLATRNCLVGPALQVKISDFGMSRYLYSKQYYRIEGKAVLPIRWMAPESLFYGKFTQETDVWSFGVTLWEILTFARQSPYENLSDQQVISKACEAVQNPNSLFPLLSKPSYCQPEVYAVICKCWDMNPENRPTFTFLHRFFKEIVNSVELAV</sequence>
<keyword evidence="9 13" id="KW-0675">Receptor</keyword>
<dbReference type="PROSITE" id="PS00109">
    <property type="entry name" value="PROTEIN_KINASE_TYR"/>
    <property type="match status" value="1"/>
</dbReference>
<keyword evidence="10" id="KW-0812">Transmembrane</keyword>
<keyword evidence="7 10" id="KW-0472">Membrane</keyword>
<dbReference type="SUPFAM" id="SSF49785">
    <property type="entry name" value="Galactose-binding domain-like"/>
    <property type="match status" value="2"/>
</dbReference>
<evidence type="ECO:0000256" key="3">
    <source>
        <dbReference type="ARBA" id="ARBA00022679"/>
    </source>
</evidence>